<dbReference type="EMBL" id="BMMD01000005">
    <property type="protein sequence ID" value="GGJ75941.1"/>
    <property type="molecule type" value="Genomic_DNA"/>
</dbReference>
<dbReference type="Proteomes" id="UP000636956">
    <property type="component" value="Unassembled WGS sequence"/>
</dbReference>
<protein>
    <submittedName>
        <fullName evidence="2">Uncharacterized protein</fullName>
    </submittedName>
</protein>
<organism evidence="2 3">
    <name type="scientific">Agromyces bauzanensis</name>
    <dbReference type="NCBI Taxonomy" id="1308924"/>
    <lineage>
        <taxon>Bacteria</taxon>
        <taxon>Bacillati</taxon>
        <taxon>Actinomycetota</taxon>
        <taxon>Actinomycetes</taxon>
        <taxon>Micrococcales</taxon>
        <taxon>Microbacteriaceae</taxon>
        <taxon>Agromyces</taxon>
    </lineage>
</organism>
<reference evidence="2" key="1">
    <citation type="journal article" date="2014" name="Int. J. Syst. Evol. Microbiol.">
        <title>Complete genome sequence of Corynebacterium casei LMG S-19264T (=DSM 44701T), isolated from a smear-ripened cheese.</title>
        <authorList>
            <consortium name="US DOE Joint Genome Institute (JGI-PGF)"/>
            <person name="Walter F."/>
            <person name="Albersmeier A."/>
            <person name="Kalinowski J."/>
            <person name="Ruckert C."/>
        </authorList>
    </citation>
    <scope>NUCLEOTIDE SEQUENCE</scope>
    <source>
        <strain evidence="2">CGMCC 1.8984</strain>
    </source>
</reference>
<name>A0A917PGM7_9MICO</name>
<accession>A0A917PGM7</accession>
<dbReference type="AlphaFoldDB" id="A0A917PGM7"/>
<evidence type="ECO:0000313" key="2">
    <source>
        <dbReference type="EMBL" id="GGJ75941.1"/>
    </source>
</evidence>
<sequence length="79" mass="7855">MAGSVGLGLVWAAAMVGTLAATLASSRSRGALSQLHAATAPGVRGGQFFGPDGGGERRGDVTEVRPSREAPDPSAAHRA</sequence>
<keyword evidence="3" id="KW-1185">Reference proteome</keyword>
<comment type="caution">
    <text evidence="2">The sequence shown here is derived from an EMBL/GenBank/DDBJ whole genome shotgun (WGS) entry which is preliminary data.</text>
</comment>
<feature type="region of interest" description="Disordered" evidence="1">
    <location>
        <begin position="41"/>
        <end position="79"/>
    </location>
</feature>
<feature type="compositionally biased region" description="Gly residues" evidence="1">
    <location>
        <begin position="43"/>
        <end position="53"/>
    </location>
</feature>
<gene>
    <name evidence="2" type="ORF">GCM10011372_12790</name>
</gene>
<reference evidence="2" key="2">
    <citation type="submission" date="2020-09" db="EMBL/GenBank/DDBJ databases">
        <authorList>
            <person name="Sun Q."/>
            <person name="Zhou Y."/>
        </authorList>
    </citation>
    <scope>NUCLEOTIDE SEQUENCE</scope>
    <source>
        <strain evidence="2">CGMCC 1.8984</strain>
    </source>
</reference>
<evidence type="ECO:0000256" key="1">
    <source>
        <dbReference type="SAM" id="MobiDB-lite"/>
    </source>
</evidence>
<feature type="compositionally biased region" description="Basic and acidic residues" evidence="1">
    <location>
        <begin position="54"/>
        <end position="71"/>
    </location>
</feature>
<proteinExistence type="predicted"/>
<evidence type="ECO:0000313" key="3">
    <source>
        <dbReference type="Proteomes" id="UP000636956"/>
    </source>
</evidence>